<dbReference type="Proteomes" id="UP001165422">
    <property type="component" value="Unassembled WGS sequence"/>
</dbReference>
<dbReference type="EMBL" id="JAJJPB010000025">
    <property type="protein sequence ID" value="MCC9296191.1"/>
    <property type="molecule type" value="Genomic_DNA"/>
</dbReference>
<proteinExistence type="predicted"/>
<name>A0ABS8N959_9CLOT</name>
<evidence type="ECO:0000313" key="2">
    <source>
        <dbReference type="Proteomes" id="UP001165422"/>
    </source>
</evidence>
<organism evidence="1 2">
    <name type="scientific">Clostridium aromativorans</name>
    <dbReference type="NCBI Taxonomy" id="2836848"/>
    <lineage>
        <taxon>Bacteria</taxon>
        <taxon>Bacillati</taxon>
        <taxon>Bacillota</taxon>
        <taxon>Clostridia</taxon>
        <taxon>Eubacteriales</taxon>
        <taxon>Clostridiaceae</taxon>
        <taxon>Clostridium</taxon>
    </lineage>
</organism>
<dbReference type="InterPro" id="IPR027972">
    <property type="entry name" value="DUF4489"/>
</dbReference>
<dbReference type="RefSeq" id="WP_150358320.1">
    <property type="nucleotide sequence ID" value="NZ_JAJJPB010000025.1"/>
</dbReference>
<accession>A0ABS8N959</accession>
<keyword evidence="2" id="KW-1185">Reference proteome</keyword>
<comment type="caution">
    <text evidence="1">The sequence shown here is derived from an EMBL/GenBank/DDBJ whole genome shotgun (WGS) entry which is preliminary data.</text>
</comment>
<gene>
    <name evidence="1" type="ORF">LN736_15125</name>
</gene>
<dbReference type="Pfam" id="PF14879">
    <property type="entry name" value="DUF4489"/>
    <property type="match status" value="1"/>
</dbReference>
<sequence>MNSISNDYRHNCETNKLHPVILKCGEAGQVIIPDTTPGGTTATITTITIDTSKFRNPCTKLEFTSNIIATPTSPTAPVVGTLNFQVFKFCGDQQPIPIGGQFSFALAQAVAVPASTTFTFFVCDCNQCLNGCCTYTITVTAAGTIITGHIGVFAARLAAITVDNPK</sequence>
<reference evidence="1" key="1">
    <citation type="submission" date="2021-11" db="EMBL/GenBank/DDBJ databases">
        <authorList>
            <person name="Qingchun L."/>
            <person name="Dong Z."/>
            <person name="Zongwei Q."/>
            <person name="Jia Z."/>
            <person name="Duotao L."/>
        </authorList>
    </citation>
    <scope>NUCLEOTIDE SEQUENCE</scope>
    <source>
        <strain evidence="1">WLY-B-L2</strain>
    </source>
</reference>
<protein>
    <submittedName>
        <fullName evidence="1">DUF4489 domain-containing protein</fullName>
    </submittedName>
</protein>
<evidence type="ECO:0000313" key="1">
    <source>
        <dbReference type="EMBL" id="MCC9296191.1"/>
    </source>
</evidence>